<name>T0ZR61_9ZZZZ</name>
<reference evidence="1" key="2">
    <citation type="journal article" date="2014" name="ISME J.">
        <title>Microbial stratification in low pH oxic and suboxic macroscopic growths along an acid mine drainage.</title>
        <authorList>
            <person name="Mendez-Garcia C."/>
            <person name="Mesa V."/>
            <person name="Sprenger R.R."/>
            <person name="Richter M."/>
            <person name="Diez M.S."/>
            <person name="Solano J."/>
            <person name="Bargiela R."/>
            <person name="Golyshina O.V."/>
            <person name="Manteca A."/>
            <person name="Ramos J.L."/>
            <person name="Gallego J.R."/>
            <person name="Llorente I."/>
            <person name="Martins Dos Santos V.A."/>
            <person name="Jensen O.N."/>
            <person name="Pelaez A.I."/>
            <person name="Sanchez J."/>
            <person name="Ferrer M."/>
        </authorList>
    </citation>
    <scope>NUCLEOTIDE SEQUENCE</scope>
</reference>
<dbReference type="PANTHER" id="PTHR42957">
    <property type="entry name" value="HELICASE MJ1565-RELATED"/>
    <property type="match status" value="1"/>
</dbReference>
<dbReference type="AlphaFoldDB" id="T0ZR61"/>
<sequence length="732" mass="81602">DLLRSIGRREFAIVYDIRDGTTYLCIKDPNGNVPRVLSTNIPGIEIAERALPFDHASSAYTLSIYRHADAENDVIKQILDLYRGFEYLIIMLFVPAEEKEVDRFKSEVEHMLSNKAVRSTSSTPSEMLGSRANISSQTEIYDSSEESLFLKTILDDINMSILSGNSIYKISTVIINDTKDELYNYISERAVIFSKNKCSAMGIGSLFEYAEKTDTILAGAEQASGLLNLYGNRRMNYTLSTMPAYSEGDIALGTYLSDGVTDTHVEVKVAESSLNLGLIITGLPGSGKTREAMSIIDSICGVHKPPGKPKIAVLSSTSEWDSFAISHNFHMVRLYSDRIPINFFACGRQSDKVKFYEDLSVLLSAASKSGPYRNPMEKCLLNAFKRSYRDNHAPDPLDVYNDIEDSIIRLHGKRTNVGVKYTKHGENIKSALENLRTILSRDEFSSAEGIDLQKMIDGGAVFDMSNVSNSSKPYMYSLLLNQIYSMAYSFDDYGDDELRLVICIEEAQILFDSSSKEDSAATEDLSRRIQDFRKKGISLMLITHNAIDIPPRIRRVCQNKIYMKQASDVAAMAVKDLVFSSADPDLAVSKLKHMNSRIAAVDYVAKDGGEKISGDSVFVRTNEYALPAVSNELLCSYEHNRLQFREAKRIDVEVIITRCVDKGDKDNGISIFQAVQVDDLGDIVEESQVKEGRCMLHNLISGRKYKINIINNKGKIMFSAMIRAAGGVTLCV</sequence>
<dbReference type="InterPro" id="IPR027417">
    <property type="entry name" value="P-loop_NTPase"/>
</dbReference>
<reference evidence="1" key="1">
    <citation type="submission" date="2013-08" db="EMBL/GenBank/DDBJ databases">
        <authorList>
            <person name="Mendez C."/>
            <person name="Richter M."/>
            <person name="Ferrer M."/>
            <person name="Sanchez J."/>
        </authorList>
    </citation>
    <scope>NUCLEOTIDE SEQUENCE</scope>
</reference>
<gene>
    <name evidence="1" type="ORF">B2A_07190</name>
</gene>
<dbReference type="SUPFAM" id="SSF52540">
    <property type="entry name" value="P-loop containing nucleoside triphosphate hydrolases"/>
    <property type="match status" value="1"/>
</dbReference>
<dbReference type="EMBL" id="AUZZ01005138">
    <property type="protein sequence ID" value="EQD50791.1"/>
    <property type="molecule type" value="Genomic_DNA"/>
</dbReference>
<accession>T0ZR61</accession>
<dbReference type="PANTHER" id="PTHR42957:SF1">
    <property type="entry name" value="HELICASE MJ1565-RELATED"/>
    <property type="match status" value="1"/>
</dbReference>
<proteinExistence type="predicted"/>
<evidence type="ECO:0008006" key="2">
    <source>
        <dbReference type="Google" id="ProtNLM"/>
    </source>
</evidence>
<comment type="caution">
    <text evidence="1">The sequence shown here is derived from an EMBL/GenBank/DDBJ whole genome shotgun (WGS) entry which is preliminary data.</text>
</comment>
<dbReference type="Gene3D" id="3.40.50.300">
    <property type="entry name" value="P-loop containing nucleotide triphosphate hydrolases"/>
    <property type="match status" value="1"/>
</dbReference>
<organism evidence="1">
    <name type="scientific">mine drainage metagenome</name>
    <dbReference type="NCBI Taxonomy" id="410659"/>
    <lineage>
        <taxon>unclassified sequences</taxon>
        <taxon>metagenomes</taxon>
        <taxon>ecological metagenomes</taxon>
    </lineage>
</organism>
<protein>
    <recommendedName>
        <fullName evidence="2">AAA ATPase</fullName>
    </recommendedName>
</protein>
<evidence type="ECO:0000313" key="1">
    <source>
        <dbReference type="EMBL" id="EQD50791.1"/>
    </source>
</evidence>
<dbReference type="InterPro" id="IPR008571">
    <property type="entry name" value="HerA-like"/>
</dbReference>
<feature type="non-terminal residue" evidence="1">
    <location>
        <position position="1"/>
    </location>
</feature>